<feature type="domain" description="Transcription elongation factor GreA/GreB C-terminal" evidence="11">
    <location>
        <begin position="79"/>
        <end position="151"/>
    </location>
</feature>
<dbReference type="PANTHER" id="PTHR30437">
    <property type="entry name" value="TRANSCRIPTION ELONGATION FACTOR GREA"/>
    <property type="match status" value="1"/>
</dbReference>
<evidence type="ECO:0000259" key="12">
    <source>
        <dbReference type="Pfam" id="PF03449"/>
    </source>
</evidence>
<dbReference type="AlphaFoldDB" id="A0A1G2CQU4"/>
<evidence type="ECO:0000256" key="5">
    <source>
        <dbReference type="ARBA" id="ARBA00023163"/>
    </source>
</evidence>
<dbReference type="Gene3D" id="3.10.50.30">
    <property type="entry name" value="Transcription elongation factor, GreA/GreB, C-terminal domain"/>
    <property type="match status" value="1"/>
</dbReference>
<evidence type="ECO:0000256" key="2">
    <source>
        <dbReference type="ARBA" id="ARBA00013729"/>
    </source>
</evidence>
<evidence type="ECO:0000256" key="10">
    <source>
        <dbReference type="SAM" id="MobiDB-lite"/>
    </source>
</evidence>
<evidence type="ECO:0000256" key="6">
    <source>
        <dbReference type="ARBA" id="ARBA00024916"/>
    </source>
</evidence>
<dbReference type="InterPro" id="IPR006359">
    <property type="entry name" value="Tscrpt_elong_fac_GreA"/>
</dbReference>
<evidence type="ECO:0000313" key="13">
    <source>
        <dbReference type="EMBL" id="OGZ03754.1"/>
    </source>
</evidence>
<evidence type="ECO:0000256" key="3">
    <source>
        <dbReference type="ARBA" id="ARBA00023015"/>
    </source>
</evidence>
<dbReference type="InterPro" id="IPR036805">
    <property type="entry name" value="Tscrpt_elong_fac_GreA/B_N_sf"/>
</dbReference>
<dbReference type="SUPFAM" id="SSF46557">
    <property type="entry name" value="GreA transcript cleavage protein, N-terminal domain"/>
    <property type="match status" value="1"/>
</dbReference>
<keyword evidence="3 8" id="KW-0805">Transcription regulation</keyword>
<evidence type="ECO:0000256" key="9">
    <source>
        <dbReference type="RuleBase" id="RU000556"/>
    </source>
</evidence>
<organism evidence="13 14">
    <name type="scientific">Candidatus Lloydbacteria bacterium RIFCSPHIGHO2_01_FULL_41_20</name>
    <dbReference type="NCBI Taxonomy" id="1798657"/>
    <lineage>
        <taxon>Bacteria</taxon>
        <taxon>Candidatus Lloydiibacteriota</taxon>
    </lineage>
</organism>
<comment type="function">
    <text evidence="6 8 9">Necessary for efficient RNA polymerase transcription elongation past template-encoded arresting sites. The arresting sites in DNA have the property of trapping a certain fraction of elongating RNA polymerases that pass through, resulting in locked ternary complexes. Cleavage of the nascent transcript by cleavage factors such as GreA or GreB allows the resumption of elongation from the new 3'terminus. GreA releases sequences of 2 to 3 nucleotides.</text>
</comment>
<dbReference type="Proteomes" id="UP000178841">
    <property type="component" value="Unassembled WGS sequence"/>
</dbReference>
<dbReference type="SUPFAM" id="SSF54534">
    <property type="entry name" value="FKBP-like"/>
    <property type="match status" value="1"/>
</dbReference>
<keyword evidence="8" id="KW-0175">Coiled coil</keyword>
<dbReference type="PIRSF" id="PIRSF006092">
    <property type="entry name" value="GreA_GreB"/>
    <property type="match status" value="1"/>
</dbReference>
<dbReference type="NCBIfam" id="TIGR01462">
    <property type="entry name" value="greA"/>
    <property type="match status" value="1"/>
</dbReference>
<dbReference type="GO" id="GO:0006354">
    <property type="term" value="P:DNA-templated transcription elongation"/>
    <property type="evidence" value="ECO:0007669"/>
    <property type="project" value="TreeGrafter"/>
</dbReference>
<dbReference type="InterPro" id="IPR022691">
    <property type="entry name" value="Tscrpt_elong_fac_GreA/B_N"/>
</dbReference>
<keyword evidence="4 8" id="KW-0238">DNA-binding</keyword>
<evidence type="ECO:0000313" key="14">
    <source>
        <dbReference type="Proteomes" id="UP000178841"/>
    </source>
</evidence>
<dbReference type="EMBL" id="MHLH01000015">
    <property type="protein sequence ID" value="OGZ03754.1"/>
    <property type="molecule type" value="Genomic_DNA"/>
</dbReference>
<dbReference type="PROSITE" id="PS00829">
    <property type="entry name" value="GREAB_1"/>
    <property type="match status" value="1"/>
</dbReference>
<dbReference type="HAMAP" id="MF_00105">
    <property type="entry name" value="GreA_GreB"/>
    <property type="match status" value="1"/>
</dbReference>
<dbReference type="Pfam" id="PF01272">
    <property type="entry name" value="GreA_GreB"/>
    <property type="match status" value="1"/>
</dbReference>
<dbReference type="GO" id="GO:0003677">
    <property type="term" value="F:DNA binding"/>
    <property type="evidence" value="ECO:0007669"/>
    <property type="project" value="UniProtKB-UniRule"/>
</dbReference>
<dbReference type="STRING" id="1798657.A2648_02250"/>
<dbReference type="GO" id="GO:0032784">
    <property type="term" value="P:regulation of DNA-templated transcription elongation"/>
    <property type="evidence" value="ECO:0007669"/>
    <property type="project" value="UniProtKB-UniRule"/>
</dbReference>
<dbReference type="Pfam" id="PF03449">
    <property type="entry name" value="GreA_GreB_N"/>
    <property type="match status" value="1"/>
</dbReference>
<evidence type="ECO:0000256" key="1">
    <source>
        <dbReference type="ARBA" id="ARBA00008213"/>
    </source>
</evidence>
<dbReference type="InterPro" id="IPR036953">
    <property type="entry name" value="GreA/GreB_C_sf"/>
</dbReference>
<dbReference type="InterPro" id="IPR023459">
    <property type="entry name" value="Tscrpt_elong_fac_GreA/B_fam"/>
</dbReference>
<evidence type="ECO:0000259" key="11">
    <source>
        <dbReference type="Pfam" id="PF01272"/>
    </source>
</evidence>
<comment type="similarity">
    <text evidence="1 8 9">Belongs to the GreA/GreB family.</text>
</comment>
<dbReference type="InterPro" id="IPR028624">
    <property type="entry name" value="Tscrpt_elong_fac_GreA/B"/>
</dbReference>
<dbReference type="InterPro" id="IPR001437">
    <property type="entry name" value="Tscrpt_elong_fac_GreA/B_C"/>
</dbReference>
<dbReference type="NCBIfam" id="NF001263">
    <property type="entry name" value="PRK00226.1-4"/>
    <property type="match status" value="1"/>
</dbReference>
<evidence type="ECO:0000256" key="4">
    <source>
        <dbReference type="ARBA" id="ARBA00023125"/>
    </source>
</evidence>
<dbReference type="FunFam" id="3.10.50.30:FF:000001">
    <property type="entry name" value="Transcription elongation factor GreA"/>
    <property type="match status" value="1"/>
</dbReference>
<proteinExistence type="inferred from homology"/>
<protein>
    <recommendedName>
        <fullName evidence="2 8">Transcription elongation factor GreA</fullName>
    </recommendedName>
    <alternativeName>
        <fullName evidence="7 8">Transcript cleavage factor GreA</fullName>
    </alternativeName>
</protein>
<feature type="region of interest" description="Disordered" evidence="10">
    <location>
        <begin position="99"/>
        <end position="123"/>
    </location>
</feature>
<dbReference type="PANTHER" id="PTHR30437:SF4">
    <property type="entry name" value="TRANSCRIPTION ELONGATION FACTOR GREA"/>
    <property type="match status" value="1"/>
</dbReference>
<gene>
    <name evidence="8" type="primary">greA</name>
    <name evidence="13" type="ORF">A2648_02250</name>
</gene>
<feature type="domain" description="Transcription elongation factor GreA/GreB N-terminal" evidence="12">
    <location>
        <begin position="3"/>
        <end position="72"/>
    </location>
</feature>
<keyword evidence="5 8" id="KW-0804">Transcription</keyword>
<reference evidence="13 14" key="1">
    <citation type="journal article" date="2016" name="Nat. Commun.">
        <title>Thousands of microbial genomes shed light on interconnected biogeochemical processes in an aquifer system.</title>
        <authorList>
            <person name="Anantharaman K."/>
            <person name="Brown C.T."/>
            <person name="Hug L.A."/>
            <person name="Sharon I."/>
            <person name="Castelle C.J."/>
            <person name="Probst A.J."/>
            <person name="Thomas B.C."/>
            <person name="Singh A."/>
            <person name="Wilkins M.J."/>
            <person name="Karaoz U."/>
            <person name="Brodie E.L."/>
            <person name="Williams K.H."/>
            <person name="Hubbard S.S."/>
            <person name="Banfield J.F."/>
        </authorList>
    </citation>
    <scope>NUCLEOTIDE SEQUENCE [LARGE SCALE GENOMIC DNA]</scope>
</reference>
<name>A0A1G2CQU4_9BACT</name>
<feature type="coiled-coil region" evidence="8">
    <location>
        <begin position="5"/>
        <end position="66"/>
    </location>
</feature>
<dbReference type="FunFam" id="1.10.287.180:FF:000001">
    <property type="entry name" value="Transcription elongation factor GreA"/>
    <property type="match status" value="1"/>
</dbReference>
<dbReference type="Gene3D" id="1.10.287.180">
    <property type="entry name" value="Transcription elongation factor, GreA/GreB, N-terminal domain"/>
    <property type="match status" value="1"/>
</dbReference>
<evidence type="ECO:0000256" key="8">
    <source>
        <dbReference type="HAMAP-Rule" id="MF_00105"/>
    </source>
</evidence>
<sequence length="151" mass="16720">MEYLSAEKRKELEKELEHLKKVRRKEVADALEFAKSLGDLSENAEYIQAREDQANTEERIAKLEEILKSAVVVSKHHSNMVEAGSTVVVQKKGSSEKQKFQIVGSEESDMSTGKISNSSPLGVALHGKKKGDTAVFKSPKGTVEYTIVDIE</sequence>
<dbReference type="GO" id="GO:0070063">
    <property type="term" value="F:RNA polymerase binding"/>
    <property type="evidence" value="ECO:0007669"/>
    <property type="project" value="InterPro"/>
</dbReference>
<dbReference type="InterPro" id="IPR018151">
    <property type="entry name" value="TF_GreA/GreB_CS"/>
</dbReference>
<comment type="caution">
    <text evidence="13">The sequence shown here is derived from an EMBL/GenBank/DDBJ whole genome shotgun (WGS) entry which is preliminary data.</text>
</comment>
<feature type="compositionally biased region" description="Polar residues" evidence="10">
    <location>
        <begin position="110"/>
        <end position="120"/>
    </location>
</feature>
<evidence type="ECO:0000256" key="7">
    <source>
        <dbReference type="ARBA" id="ARBA00030776"/>
    </source>
</evidence>
<accession>A0A1G2CQU4</accession>